<dbReference type="STRING" id="1121362.A605_12595"/>
<evidence type="ECO:0000313" key="3">
    <source>
        <dbReference type="Proteomes" id="UP000011723"/>
    </source>
</evidence>
<keyword evidence="3" id="KW-1185">Reference proteome</keyword>
<reference evidence="2 3" key="1">
    <citation type="journal article" date="2012" name="Stand. Genomic Sci.">
        <title>Genome sequence of the halotolerant bacterium Corynebacterium halotolerans type strain YIM 70093(T) (= DSM 44683(T)).</title>
        <authorList>
            <person name="Ruckert C."/>
            <person name="Albersmeier A."/>
            <person name="Al-Dilaimi A."/>
            <person name="Niehaus K."/>
            <person name="Szczepanowski R."/>
            <person name="Kalinowski J."/>
        </authorList>
    </citation>
    <scope>NUCLEOTIDE SEQUENCE [LARGE SCALE GENOMIC DNA]</scope>
    <source>
        <strain evidence="2">YIM 70093</strain>
    </source>
</reference>
<evidence type="ECO:0008006" key="4">
    <source>
        <dbReference type="Google" id="ProtNLM"/>
    </source>
</evidence>
<feature type="region of interest" description="Disordered" evidence="1">
    <location>
        <begin position="258"/>
        <end position="279"/>
    </location>
</feature>
<protein>
    <recommendedName>
        <fullName evidence="4">AbiEi antitoxin C-terminal domain-containing protein</fullName>
    </recommendedName>
</protein>
<evidence type="ECO:0000313" key="2">
    <source>
        <dbReference type="EMBL" id="AGF73515.1"/>
    </source>
</evidence>
<dbReference type="EMBL" id="CP003697">
    <property type="protein sequence ID" value="AGF73515.1"/>
    <property type="molecule type" value="Genomic_DNA"/>
</dbReference>
<sequence>MPGDLLQAGSTDLRQLIKNQHGMICPRDQTHLTDIGTRLRSLLKKGVLTRLERGVYIPSISLAGIEDWEHYRYRSLALGHHHGKILGGLSAAAVHGLWLVDSAPSELEFYRPHGDRVGRGLGYRQLHGRLPPQHVSEIAGIRVTSIARTIVDLGRYHGFSAAFVALSAALAHNKCNRSDVLRITEKLNLHGTKELPRILERAAGNLDSALEAIFHAQVVYYGDFDVIPQLRVVVDGRTYFLDFAVKGTHESVECDGMEKYGQSPAEQKNKLRKQKRRADDLTRTGITSNHFTYREVVTGHAYRTMLRRLGLPDRPNLPAIYLP</sequence>
<dbReference type="eggNOG" id="COG5340">
    <property type="taxonomic scope" value="Bacteria"/>
</dbReference>
<dbReference type="AlphaFoldDB" id="M1P160"/>
<dbReference type="KEGG" id="chn:A605_12595"/>
<evidence type="ECO:0000256" key="1">
    <source>
        <dbReference type="SAM" id="MobiDB-lite"/>
    </source>
</evidence>
<gene>
    <name evidence="2" type="ORF">A605_12595</name>
</gene>
<proteinExistence type="predicted"/>
<dbReference type="PATRIC" id="fig|1121362.3.peg.2560"/>
<organism evidence="2 3">
    <name type="scientific">Corynebacterium halotolerans YIM 70093 = DSM 44683</name>
    <dbReference type="NCBI Taxonomy" id="1121362"/>
    <lineage>
        <taxon>Bacteria</taxon>
        <taxon>Bacillati</taxon>
        <taxon>Actinomycetota</taxon>
        <taxon>Actinomycetes</taxon>
        <taxon>Mycobacteriales</taxon>
        <taxon>Corynebacteriaceae</taxon>
        <taxon>Corynebacterium</taxon>
    </lineage>
</organism>
<dbReference type="Proteomes" id="UP000011723">
    <property type="component" value="Chromosome"/>
</dbReference>
<name>M1P160_9CORY</name>
<accession>M1P160</accession>
<dbReference type="HOGENOM" id="CLU_859738_0_0_11"/>